<dbReference type="Proteomes" id="UP000051952">
    <property type="component" value="Unassembled WGS sequence"/>
</dbReference>
<reference evidence="4" key="1">
    <citation type="submission" date="2015-09" db="EMBL/GenBank/DDBJ databases">
        <authorList>
            <consortium name="Pathogen Informatics"/>
        </authorList>
    </citation>
    <scope>NUCLEOTIDE SEQUENCE [LARGE SCALE GENOMIC DNA]</scope>
    <source>
        <strain evidence="4">Lake Konstanz</strain>
    </source>
</reference>
<dbReference type="VEuPathDB" id="TriTrypDB:BSAL_32085"/>
<dbReference type="PROSITE" id="PS50191">
    <property type="entry name" value="CRAL_TRIO"/>
    <property type="match status" value="1"/>
</dbReference>
<keyword evidence="4" id="KW-1185">Reference proteome</keyword>
<feature type="transmembrane region" description="Helical" evidence="1">
    <location>
        <begin position="58"/>
        <end position="78"/>
    </location>
</feature>
<gene>
    <name evidence="3" type="ORF">BSAL_32085</name>
</gene>
<organism evidence="3 4">
    <name type="scientific">Bodo saltans</name>
    <name type="common">Flagellated protozoan</name>
    <dbReference type="NCBI Taxonomy" id="75058"/>
    <lineage>
        <taxon>Eukaryota</taxon>
        <taxon>Discoba</taxon>
        <taxon>Euglenozoa</taxon>
        <taxon>Kinetoplastea</taxon>
        <taxon>Metakinetoplastina</taxon>
        <taxon>Eubodonida</taxon>
        <taxon>Bodonidae</taxon>
        <taxon>Bodo</taxon>
    </lineage>
</organism>
<evidence type="ECO:0000259" key="2">
    <source>
        <dbReference type="PROSITE" id="PS50191"/>
    </source>
</evidence>
<evidence type="ECO:0000256" key="1">
    <source>
        <dbReference type="SAM" id="Phobius"/>
    </source>
</evidence>
<dbReference type="AlphaFoldDB" id="A0A0S4KNV2"/>
<evidence type="ECO:0000313" key="4">
    <source>
        <dbReference type="Proteomes" id="UP000051952"/>
    </source>
</evidence>
<keyword evidence="1 3" id="KW-0812">Transmembrane</keyword>
<dbReference type="Gene3D" id="3.40.525.10">
    <property type="entry name" value="CRAL-TRIO lipid binding domain"/>
    <property type="match status" value="1"/>
</dbReference>
<dbReference type="InterPro" id="IPR036865">
    <property type="entry name" value="CRAL-TRIO_dom_sf"/>
</dbReference>
<feature type="non-terminal residue" evidence="3">
    <location>
        <position position="152"/>
    </location>
</feature>
<keyword evidence="1" id="KW-1133">Transmembrane helix</keyword>
<evidence type="ECO:0000313" key="3">
    <source>
        <dbReference type="EMBL" id="CUI15222.1"/>
    </source>
</evidence>
<accession>A0A0S4KNV2</accession>
<dbReference type="EMBL" id="CYKH01001925">
    <property type="protein sequence ID" value="CUI15222.1"/>
    <property type="molecule type" value="Genomic_DNA"/>
</dbReference>
<feature type="domain" description="CRAL-TRIO" evidence="2">
    <location>
        <begin position="1"/>
        <end position="116"/>
    </location>
</feature>
<sequence>MRLMAWNFEEFHRRGFLELATVVDMSLFDRVPSSEEIKVQQKLDDLAKDYYPLIQTKVLILFMPMLLRALFAITSALMSAAQKDIVETGVKPKHLIKWIAAENIPVEYLGTAVVRTLEDGSYDVLNALPVAVGQKSEVVNKKEEATTTTVEP</sequence>
<protein>
    <submittedName>
        <fullName evidence="3">Transmembrane protein, putative</fullName>
    </submittedName>
</protein>
<keyword evidence="1" id="KW-0472">Membrane</keyword>
<dbReference type="SUPFAM" id="SSF52087">
    <property type="entry name" value="CRAL/TRIO domain"/>
    <property type="match status" value="1"/>
</dbReference>
<dbReference type="InterPro" id="IPR001251">
    <property type="entry name" value="CRAL-TRIO_dom"/>
</dbReference>
<dbReference type="OrthoDB" id="75724at2759"/>
<proteinExistence type="predicted"/>
<name>A0A0S4KNV2_BODSA</name>